<feature type="domain" description="External alternative NADH-ubiquinone oxidoreductase-like C-terminal" evidence="11">
    <location>
        <begin position="500"/>
        <end position="564"/>
    </location>
</feature>
<dbReference type="InterPro" id="IPR036188">
    <property type="entry name" value="FAD/NAD-bd_sf"/>
</dbReference>
<evidence type="ECO:0000256" key="2">
    <source>
        <dbReference type="ARBA" id="ARBA00012637"/>
    </source>
</evidence>
<dbReference type="GO" id="GO:0016491">
    <property type="term" value="F:oxidoreductase activity"/>
    <property type="evidence" value="ECO:0000318"/>
    <property type="project" value="GO_Central"/>
</dbReference>
<sequence>MAPNMRPFAAANLVSQVGRRAFTTQRPSLIASRAQWTPRPIQHQIALRQSVRRAATDAKPPKPKRRFRLLRWTWRLTQLSAIAGLGYVGYGIYEMRNPHDQPEPDASKKTLVVLGTGWGAVSLLKKLDTENYNVIVVSPRNYFLFTPLLPSCTVGTIEHRSIMEPIRNFLRHKKAAVKYYEAEATKIDYEKRIVYINDDSEIKGDSSATEVPFDMLVVGKGIPGVRENGLFLKEVGDAQRIRARIMDCCETATFKDQSDEEKKRLLHMVVVGGGPTGVEFAGELQDFFHSDLKKWLPEIKDNFHVTLVEALPNVLPMFSKQLIDYTEKTFDEEAITIRTKTMVKNVAPKYIEAESVGPDGKKQLEKIPYGLLVWATGNALRPVVKDLINQIPAQKDSRRGLAVNEYLVVKGTENVWAVGDCAVANYAPTAQVAAQEGAFLARMFNNMAKTQEIDAQLAELSIAQEKAPGKEARDKIFEEIKNLQKRLRRVKQIGPFEYSHQGSLAYIGSEKAVADISWFSGNIASGGTVTYIFWRSAYLSMCFSTRNRVLVIMDWVKAKVFGRDVSRV</sequence>
<evidence type="ECO:0000256" key="3">
    <source>
        <dbReference type="ARBA" id="ARBA00022630"/>
    </source>
</evidence>
<dbReference type="Pfam" id="PF22366">
    <property type="entry name" value="NDH2_C"/>
    <property type="match status" value="1"/>
</dbReference>
<keyword evidence="3" id="KW-0285">Flavoprotein</keyword>
<dbReference type="EMBL" id="CH445341">
    <property type="protein sequence ID" value="EAT82137.2"/>
    <property type="molecule type" value="Genomic_DNA"/>
</dbReference>
<accession>Q0UBX1</accession>
<dbReference type="Pfam" id="PF07992">
    <property type="entry name" value="Pyr_redox_2"/>
    <property type="match status" value="1"/>
</dbReference>
<dbReference type="eggNOG" id="KOG2495">
    <property type="taxonomic scope" value="Eukaryota"/>
</dbReference>
<evidence type="ECO:0000256" key="7">
    <source>
        <dbReference type="ARBA" id="ARBA00023027"/>
    </source>
</evidence>
<comment type="catalytic activity">
    <reaction evidence="9">
        <text>a ubiquinone + NADH + H(+) = a ubiquinol + NAD(+)</text>
        <dbReference type="Rhea" id="RHEA:23152"/>
        <dbReference type="Rhea" id="RHEA-COMP:9565"/>
        <dbReference type="Rhea" id="RHEA-COMP:9566"/>
        <dbReference type="ChEBI" id="CHEBI:15378"/>
        <dbReference type="ChEBI" id="CHEBI:16389"/>
        <dbReference type="ChEBI" id="CHEBI:17976"/>
        <dbReference type="ChEBI" id="CHEBI:57540"/>
        <dbReference type="ChEBI" id="CHEBI:57945"/>
    </reaction>
</comment>
<comment type="similarity">
    <text evidence="1">Belongs to the NADH dehydrogenase family.</text>
</comment>
<keyword evidence="4" id="KW-0274">FAD</keyword>
<gene>
    <name evidence="12" type="ORF">SNOG_10743</name>
</gene>
<dbReference type="InParanoid" id="Q0UBX1"/>
<reference evidence="13" key="1">
    <citation type="journal article" date="2007" name="Plant Cell">
        <title>Dothideomycete-plant interactions illuminated by genome sequencing and EST analysis of the wheat pathogen Stagonospora nodorum.</title>
        <authorList>
            <person name="Hane J.K."/>
            <person name="Lowe R.G."/>
            <person name="Solomon P.S."/>
            <person name="Tan K.C."/>
            <person name="Schoch C.L."/>
            <person name="Spatafora J.W."/>
            <person name="Crous P.W."/>
            <person name="Kodira C."/>
            <person name="Birren B.W."/>
            <person name="Galagan J.E."/>
            <person name="Torriani S.F."/>
            <person name="McDonald B.A."/>
            <person name="Oliver R.P."/>
        </authorList>
    </citation>
    <scope>NUCLEOTIDE SEQUENCE [LARGE SCALE GENOMIC DNA]</scope>
    <source>
        <strain evidence="13">SN15 / ATCC MYA-4574 / FGSC 10173</strain>
    </source>
</reference>
<dbReference type="AlphaFoldDB" id="Q0UBX1"/>
<dbReference type="GeneID" id="5977911"/>
<dbReference type="SUPFAM" id="SSF51905">
    <property type="entry name" value="FAD/NAD(P)-binding domain"/>
    <property type="match status" value="2"/>
</dbReference>
<keyword evidence="7" id="KW-0520">NAD</keyword>
<evidence type="ECO:0000256" key="6">
    <source>
        <dbReference type="ARBA" id="ARBA00023002"/>
    </source>
</evidence>
<evidence type="ECO:0000256" key="8">
    <source>
        <dbReference type="ARBA" id="ARBA00047599"/>
    </source>
</evidence>
<dbReference type="InterPro" id="IPR045024">
    <property type="entry name" value="NDH-2"/>
</dbReference>
<dbReference type="RefSeq" id="XP_001801004.1">
    <property type="nucleotide sequence ID" value="XM_001800952.1"/>
</dbReference>
<dbReference type="PANTHER" id="PTHR43706">
    <property type="entry name" value="NADH DEHYDROGENASE"/>
    <property type="match status" value="1"/>
</dbReference>
<evidence type="ECO:0000259" key="10">
    <source>
        <dbReference type="Pfam" id="PF07992"/>
    </source>
</evidence>
<comment type="catalytic activity">
    <reaction evidence="8">
        <text>a quinone + NADH + H(+) = a quinol + NAD(+)</text>
        <dbReference type="Rhea" id="RHEA:46160"/>
        <dbReference type="ChEBI" id="CHEBI:15378"/>
        <dbReference type="ChEBI" id="CHEBI:24646"/>
        <dbReference type="ChEBI" id="CHEBI:57540"/>
        <dbReference type="ChEBI" id="CHEBI:57945"/>
        <dbReference type="ChEBI" id="CHEBI:132124"/>
        <dbReference type="EC" id="1.6.5.9"/>
    </reaction>
</comment>
<organism evidence="12 13">
    <name type="scientific">Phaeosphaeria nodorum (strain SN15 / ATCC MYA-4574 / FGSC 10173)</name>
    <name type="common">Glume blotch fungus</name>
    <name type="synonym">Parastagonospora nodorum</name>
    <dbReference type="NCBI Taxonomy" id="321614"/>
    <lineage>
        <taxon>Eukaryota</taxon>
        <taxon>Fungi</taxon>
        <taxon>Dikarya</taxon>
        <taxon>Ascomycota</taxon>
        <taxon>Pezizomycotina</taxon>
        <taxon>Dothideomycetes</taxon>
        <taxon>Pleosporomycetidae</taxon>
        <taxon>Pleosporales</taxon>
        <taxon>Pleosporineae</taxon>
        <taxon>Phaeosphaeriaceae</taxon>
        <taxon>Parastagonospora</taxon>
    </lineage>
</organism>
<dbReference type="KEGG" id="pno:SNOG_10743"/>
<feature type="domain" description="FAD/NAD(P)-binding" evidence="10">
    <location>
        <begin position="110"/>
        <end position="437"/>
    </location>
</feature>
<keyword evidence="5" id="KW-0809">Transit peptide</keyword>
<keyword evidence="6" id="KW-0560">Oxidoreductase</keyword>
<dbReference type="HOGENOM" id="CLU_021377_1_0_1"/>
<dbReference type="Proteomes" id="UP000001055">
    <property type="component" value="Unassembled WGS sequence"/>
</dbReference>
<dbReference type="VEuPathDB" id="FungiDB:JI435_107430"/>
<evidence type="ECO:0000256" key="9">
    <source>
        <dbReference type="ARBA" id="ARBA00049010"/>
    </source>
</evidence>
<dbReference type="STRING" id="321614.Q0UBX1"/>
<dbReference type="Gene3D" id="3.50.50.100">
    <property type="match status" value="1"/>
</dbReference>
<evidence type="ECO:0000256" key="4">
    <source>
        <dbReference type="ARBA" id="ARBA00022827"/>
    </source>
</evidence>
<dbReference type="PANTHER" id="PTHR43706:SF47">
    <property type="entry name" value="EXTERNAL NADH-UBIQUINONE OXIDOREDUCTASE 1, MITOCHONDRIAL-RELATED"/>
    <property type="match status" value="1"/>
</dbReference>
<dbReference type="FunCoup" id="Q0UBX1">
    <property type="interactions" value="267"/>
</dbReference>
<evidence type="ECO:0000259" key="11">
    <source>
        <dbReference type="Pfam" id="PF22366"/>
    </source>
</evidence>
<evidence type="ECO:0000313" key="13">
    <source>
        <dbReference type="Proteomes" id="UP000001055"/>
    </source>
</evidence>
<proteinExistence type="inferred from homology"/>
<protein>
    <recommendedName>
        <fullName evidence="2">NADH:ubiquinone reductase (non-electrogenic)</fullName>
        <ecNumber evidence="2">1.6.5.9</ecNumber>
    </recommendedName>
</protein>
<dbReference type="GO" id="GO:0050136">
    <property type="term" value="F:NADH dehydrogenase (quinone) (non-electrogenic) activity"/>
    <property type="evidence" value="ECO:0007669"/>
    <property type="project" value="UniProtKB-EC"/>
</dbReference>
<evidence type="ECO:0000256" key="5">
    <source>
        <dbReference type="ARBA" id="ARBA00022946"/>
    </source>
</evidence>
<dbReference type="InterPro" id="IPR023753">
    <property type="entry name" value="FAD/NAD-binding_dom"/>
</dbReference>
<evidence type="ECO:0000313" key="12">
    <source>
        <dbReference type="EMBL" id="EAT82137.2"/>
    </source>
</evidence>
<dbReference type="GO" id="GO:0005739">
    <property type="term" value="C:mitochondrion"/>
    <property type="evidence" value="ECO:0000318"/>
    <property type="project" value="GO_Central"/>
</dbReference>
<dbReference type="InterPro" id="IPR054585">
    <property type="entry name" value="NDH2-like_C"/>
</dbReference>
<evidence type="ECO:0000256" key="1">
    <source>
        <dbReference type="ARBA" id="ARBA00005272"/>
    </source>
</evidence>
<dbReference type="EC" id="1.6.5.9" evidence="2"/>
<name>Q0UBX1_PHANO</name>